<dbReference type="PANTHER" id="PTHR31902">
    <property type="entry name" value="ACTIN PATCHES DISTAL PROTEIN 1"/>
    <property type="match status" value="1"/>
</dbReference>
<dbReference type="CDD" id="cd03062">
    <property type="entry name" value="TRX_Fd_Sucrase"/>
    <property type="match status" value="1"/>
</dbReference>
<feature type="region of interest" description="Disordered" evidence="1">
    <location>
        <begin position="1"/>
        <end position="21"/>
    </location>
</feature>
<organism evidence="2 3">
    <name type="scientific">Leifsonia aquatica</name>
    <name type="common">Corynebacterium aquaticum</name>
    <dbReference type="NCBI Taxonomy" id="144185"/>
    <lineage>
        <taxon>Bacteria</taxon>
        <taxon>Bacillati</taxon>
        <taxon>Actinomycetota</taxon>
        <taxon>Actinomycetes</taxon>
        <taxon>Micrococcales</taxon>
        <taxon>Microbacteriaceae</taxon>
        <taxon>Leifsonia</taxon>
    </lineage>
</organism>
<evidence type="ECO:0000256" key="1">
    <source>
        <dbReference type="SAM" id="MobiDB-lite"/>
    </source>
</evidence>
<dbReference type="PANTHER" id="PTHR31902:SF22">
    <property type="entry name" value="SLL1203 PROTEIN"/>
    <property type="match status" value="1"/>
</dbReference>
<evidence type="ECO:0008006" key="4">
    <source>
        <dbReference type="Google" id="ProtNLM"/>
    </source>
</evidence>
<name>A0A7W4UV67_LEIAQ</name>
<dbReference type="InterPro" id="IPR036249">
    <property type="entry name" value="Thioredoxin-like_sf"/>
</dbReference>
<gene>
    <name evidence="2" type="ORF">FHX33_001572</name>
</gene>
<comment type="caution">
    <text evidence="2">The sequence shown here is derived from an EMBL/GenBank/DDBJ whole genome shotgun (WGS) entry which is preliminary data.</text>
</comment>
<keyword evidence="3" id="KW-1185">Reference proteome</keyword>
<dbReference type="AlphaFoldDB" id="A0A7W4UV67"/>
<dbReference type="SUPFAM" id="SSF52833">
    <property type="entry name" value="Thioredoxin-like"/>
    <property type="match status" value="1"/>
</dbReference>
<dbReference type="EMBL" id="JACHVP010000001">
    <property type="protein sequence ID" value="MBB2966840.1"/>
    <property type="molecule type" value="Genomic_DNA"/>
</dbReference>
<reference evidence="2 3" key="1">
    <citation type="submission" date="2020-08" db="EMBL/GenBank/DDBJ databases">
        <title>Sequencing the genomes of 1000 actinobacteria strains.</title>
        <authorList>
            <person name="Klenk H.-P."/>
        </authorList>
    </citation>
    <scope>NUCLEOTIDE SEQUENCE [LARGE SCALE GENOMIC DNA]</scope>
    <source>
        <strain evidence="2 3">DSM 20146</strain>
    </source>
</reference>
<evidence type="ECO:0000313" key="3">
    <source>
        <dbReference type="Proteomes" id="UP000538196"/>
    </source>
</evidence>
<dbReference type="Gene3D" id="3.40.30.10">
    <property type="entry name" value="Glutaredoxin"/>
    <property type="match status" value="1"/>
</dbReference>
<dbReference type="Pfam" id="PF06999">
    <property type="entry name" value="Suc_Fer-like"/>
    <property type="match status" value="1"/>
</dbReference>
<dbReference type="RefSeq" id="WP_021763411.1">
    <property type="nucleotide sequence ID" value="NZ_JACHVP010000001.1"/>
</dbReference>
<dbReference type="InterPro" id="IPR009737">
    <property type="entry name" value="Aim32/Apd1-like"/>
</dbReference>
<protein>
    <recommendedName>
        <fullName evidence="4">Sucrase ferredoxin</fullName>
    </recommendedName>
</protein>
<dbReference type="Proteomes" id="UP000538196">
    <property type="component" value="Unassembled WGS sequence"/>
</dbReference>
<sequence>MTPAAGWLPCSDRARERGDPLPGTAGFGERWLLVEIESGWGRHAFFDSALDPAVGAALVARAEEAGIRPLAIRRTGLRAGERRAQESWRWALVDARPGRTSLRWGRVGDPADLLSLPLDGTAGEPSDRPVYAVCTHARHDQCCAVRGRPVVEALADAFPDETWECSHLGGDRFAATMIVFPHGLLYGGVPAADASDVVARYTEGRVDPRYLRGRTSLTTVAQAAEAFARDASGDDAIDAYRVLSEHPHPHGWTVELAHDGGAVVVEVAERLSEPLLSTCAATIAHPVREFVPGTVRPA</sequence>
<accession>A0A7W4UV67</accession>
<evidence type="ECO:0000313" key="2">
    <source>
        <dbReference type="EMBL" id="MBB2966840.1"/>
    </source>
</evidence>
<proteinExistence type="predicted"/>